<dbReference type="PATRIC" id="fig|649755.3.peg.837"/>
<accession>U2PP86</accession>
<dbReference type="PANTHER" id="PTHR33570:SF2">
    <property type="entry name" value="CARBOXYMUCONOLACTONE DECARBOXYLASE-LIKE DOMAIN-CONTAINING PROTEIN"/>
    <property type="match status" value="1"/>
</dbReference>
<sequence length="66" mass="7310">MITFCFILAQGGCENQLRGHTAGNIMAGNDKAKLYSIVEQCMPYIGYPRTLNAMNIIDEVVDQLSK</sequence>
<evidence type="ECO:0000313" key="2">
    <source>
        <dbReference type="EMBL" id="ERK45559.1"/>
    </source>
</evidence>
<dbReference type="Gene3D" id="1.20.1290.10">
    <property type="entry name" value="AhpD-like"/>
    <property type="match status" value="1"/>
</dbReference>
<feature type="domain" description="Carboxymuconolactone decarboxylase-like" evidence="1">
    <location>
        <begin position="8"/>
        <end position="59"/>
    </location>
</feature>
<dbReference type="Pfam" id="PF02627">
    <property type="entry name" value="CMD"/>
    <property type="match status" value="1"/>
</dbReference>
<name>U2PP86_9FIRM</name>
<dbReference type="InterPro" id="IPR052512">
    <property type="entry name" value="4CMD/NDH-1_regulator"/>
</dbReference>
<dbReference type="InterPro" id="IPR029032">
    <property type="entry name" value="AhpD-like"/>
</dbReference>
<proteinExistence type="predicted"/>
<dbReference type="Proteomes" id="UP000016658">
    <property type="component" value="Unassembled WGS sequence"/>
</dbReference>
<dbReference type="InterPro" id="IPR003779">
    <property type="entry name" value="CMD-like"/>
</dbReference>
<dbReference type="EMBL" id="AWVI01000040">
    <property type="protein sequence ID" value="ERK45559.1"/>
    <property type="molecule type" value="Genomic_DNA"/>
</dbReference>
<comment type="caution">
    <text evidence="2">The sequence shown here is derived from an EMBL/GenBank/DDBJ whole genome shotgun (WGS) entry which is preliminary data.</text>
</comment>
<organism evidence="2 3">
    <name type="scientific">Faecalitalea cylindroides ATCC 27803</name>
    <dbReference type="NCBI Taxonomy" id="649755"/>
    <lineage>
        <taxon>Bacteria</taxon>
        <taxon>Bacillati</taxon>
        <taxon>Bacillota</taxon>
        <taxon>Erysipelotrichia</taxon>
        <taxon>Erysipelotrichales</taxon>
        <taxon>Erysipelotrichaceae</taxon>
        <taxon>Faecalitalea</taxon>
    </lineage>
</organism>
<dbReference type="GO" id="GO:0051920">
    <property type="term" value="F:peroxiredoxin activity"/>
    <property type="evidence" value="ECO:0007669"/>
    <property type="project" value="InterPro"/>
</dbReference>
<gene>
    <name evidence="2" type="ORF">HMPREF0367_00904</name>
</gene>
<reference evidence="2 3" key="1">
    <citation type="submission" date="2013-06" db="EMBL/GenBank/DDBJ databases">
        <authorList>
            <person name="Weinstock G."/>
            <person name="Sodergren E."/>
            <person name="Lobos E.A."/>
            <person name="Fulton L."/>
            <person name="Fulton R."/>
            <person name="Courtney L."/>
            <person name="Fronick C."/>
            <person name="O'Laughlin M."/>
            <person name="Godfrey J."/>
            <person name="Wilson R.M."/>
            <person name="Miner T."/>
            <person name="Farmer C."/>
            <person name="Delehaunty K."/>
            <person name="Cordes M."/>
            <person name="Minx P."/>
            <person name="Tomlinson C."/>
            <person name="Chen J."/>
            <person name="Wollam A."/>
            <person name="Pepin K.H."/>
            <person name="Bhonagiri V."/>
            <person name="Zhang X."/>
            <person name="Warren W."/>
            <person name="Mitreva M."/>
            <person name="Mardis E.R."/>
            <person name="Wilson R.K."/>
        </authorList>
    </citation>
    <scope>NUCLEOTIDE SEQUENCE [LARGE SCALE GENOMIC DNA]</scope>
    <source>
        <strain evidence="2 3">ATCC 27803</strain>
    </source>
</reference>
<dbReference type="PANTHER" id="PTHR33570">
    <property type="entry name" value="4-CARBOXYMUCONOLACTONE DECARBOXYLASE FAMILY PROTEIN"/>
    <property type="match status" value="1"/>
</dbReference>
<protein>
    <recommendedName>
        <fullName evidence="1">Carboxymuconolactone decarboxylase-like domain-containing protein</fullName>
    </recommendedName>
</protein>
<dbReference type="HOGENOM" id="CLU_194497_0_0_9"/>
<evidence type="ECO:0000259" key="1">
    <source>
        <dbReference type="Pfam" id="PF02627"/>
    </source>
</evidence>
<evidence type="ECO:0000313" key="3">
    <source>
        <dbReference type="Proteomes" id="UP000016658"/>
    </source>
</evidence>
<dbReference type="AlphaFoldDB" id="U2PP86"/>
<dbReference type="SUPFAM" id="SSF69118">
    <property type="entry name" value="AhpD-like"/>
    <property type="match status" value="1"/>
</dbReference>